<name>A0A179IIM4_CORDF</name>
<dbReference type="EMBL" id="LUKN01001027">
    <property type="protein sequence ID" value="OAR01722.1"/>
    <property type="molecule type" value="Genomic_DNA"/>
</dbReference>
<evidence type="ECO:0000313" key="1">
    <source>
        <dbReference type="EMBL" id="OAR01722.1"/>
    </source>
</evidence>
<comment type="caution">
    <text evidence="1">The sequence shown here is derived from an EMBL/GenBank/DDBJ whole genome shotgun (WGS) entry which is preliminary data.</text>
</comment>
<organism evidence="1 2">
    <name type="scientific">Cordyceps confragosa</name>
    <name type="common">Lecanicillium lecanii</name>
    <dbReference type="NCBI Taxonomy" id="2714763"/>
    <lineage>
        <taxon>Eukaryota</taxon>
        <taxon>Fungi</taxon>
        <taxon>Dikarya</taxon>
        <taxon>Ascomycota</taxon>
        <taxon>Pezizomycotina</taxon>
        <taxon>Sordariomycetes</taxon>
        <taxon>Hypocreomycetidae</taxon>
        <taxon>Hypocreales</taxon>
        <taxon>Cordycipitaceae</taxon>
        <taxon>Akanthomyces</taxon>
    </lineage>
</organism>
<accession>A0A179IIM4</accession>
<dbReference type="OrthoDB" id="3944545at2759"/>
<proteinExistence type="predicted"/>
<dbReference type="Proteomes" id="UP000243081">
    <property type="component" value="Unassembled WGS sequence"/>
</dbReference>
<protein>
    <submittedName>
        <fullName evidence="1">Uncharacterized protein</fullName>
    </submittedName>
</protein>
<dbReference type="AlphaFoldDB" id="A0A179IIM4"/>
<evidence type="ECO:0000313" key="2">
    <source>
        <dbReference type="Proteomes" id="UP000243081"/>
    </source>
</evidence>
<gene>
    <name evidence="1" type="ORF">LLEC1_02843</name>
</gene>
<keyword evidence="2" id="KW-1185">Reference proteome</keyword>
<reference evidence="1 2" key="1">
    <citation type="submission" date="2016-03" db="EMBL/GenBank/DDBJ databases">
        <title>Fine-scale spatial genetic structure of a fungal parasite of coffee scale insects.</title>
        <authorList>
            <person name="Jackson D."/>
            <person name="Zemenick K.A."/>
            <person name="Malloure B."/>
            <person name="Quandt C.A."/>
            <person name="James T.Y."/>
        </authorList>
    </citation>
    <scope>NUCLEOTIDE SEQUENCE [LARGE SCALE GENOMIC DNA]</scope>
    <source>
        <strain evidence="1 2">UM487</strain>
    </source>
</reference>
<sequence>MAATQSDQVEEHYPSYKERRIEEERVILSEATRRLYWPLEGDFPSAISVLKPLDEHDRLASKEELDERVPLFQADTSSWHEIALLPLTEPKVSSIEFSMRDLDQWEGNWLSRHRDHADTPLAELVTYGDLGDEVRPFRMDGEEDGNWEEDSDTEFVIKCCGTDRPLGKGWKKIQVTPTAGHNFVSIRDYVRVVHPWLMASREDIIEAKRVDFESDWAPGGSDWVVTNPSTTECEVQLKRSWTRGLVPAKIDAEHQAKILQLIGRGAVR</sequence>
<dbReference type="OMA" id="QSEGPPY"/>